<dbReference type="InParanoid" id="A0A369JWF1"/>
<accession>A0A369JWF1</accession>
<reference evidence="2" key="1">
    <citation type="submission" date="2018-04" db="EMBL/GenBank/DDBJ databases">
        <title>Whole genome sequencing of Hypsizygus marmoreus.</title>
        <authorList>
            <person name="Choi I.-G."/>
            <person name="Min B."/>
            <person name="Kim J.-G."/>
            <person name="Kim S."/>
            <person name="Oh Y.-L."/>
            <person name="Kong W.-S."/>
            <person name="Park H."/>
            <person name="Jeong J."/>
            <person name="Song E.-S."/>
        </authorList>
    </citation>
    <scope>NUCLEOTIDE SEQUENCE [LARGE SCALE GENOMIC DNA]</scope>
    <source>
        <strain evidence="2">51987-8</strain>
    </source>
</reference>
<protein>
    <submittedName>
        <fullName evidence="2">Uncharacterized protein</fullName>
    </submittedName>
</protein>
<name>A0A369JWF1_HYPMA</name>
<organism evidence="2 3">
    <name type="scientific">Hypsizygus marmoreus</name>
    <name type="common">White beech mushroom</name>
    <name type="synonym">Agaricus marmoreus</name>
    <dbReference type="NCBI Taxonomy" id="39966"/>
    <lineage>
        <taxon>Eukaryota</taxon>
        <taxon>Fungi</taxon>
        <taxon>Dikarya</taxon>
        <taxon>Basidiomycota</taxon>
        <taxon>Agaricomycotina</taxon>
        <taxon>Agaricomycetes</taxon>
        <taxon>Agaricomycetidae</taxon>
        <taxon>Agaricales</taxon>
        <taxon>Tricholomatineae</taxon>
        <taxon>Lyophyllaceae</taxon>
        <taxon>Hypsizygus</taxon>
    </lineage>
</organism>
<evidence type="ECO:0000313" key="2">
    <source>
        <dbReference type="EMBL" id="RDB23973.1"/>
    </source>
</evidence>
<sequence length="241" mass="27089">MLLSPYVTKHTLVPQCQIATQPGVQGRDLLSLLAQVERWAERTSTPLYILQRDQKKGFDMLEPQGFYDAIIAYNLPTSIIDLDKSSQENVPYHVKTAYGFTDPFMVNGVTKQGGSLSPLKCTLTTSLVNHWLTDLQNGRDGELVITSTNHILGRPHTPSDDICLHVSMLEAMDDSLLLYSTMPLMIEMARCADRFQATYGWETEWRKSALYAYRSPEFPPDRPHDSTVSIPSMTPSGMMSL</sequence>
<keyword evidence="3" id="KW-1185">Reference proteome</keyword>
<evidence type="ECO:0000256" key="1">
    <source>
        <dbReference type="SAM" id="MobiDB-lite"/>
    </source>
</evidence>
<dbReference type="AlphaFoldDB" id="A0A369JWF1"/>
<gene>
    <name evidence="2" type="ORF">Hypma_008605</name>
</gene>
<dbReference type="OrthoDB" id="445826at2759"/>
<comment type="caution">
    <text evidence="2">The sequence shown here is derived from an EMBL/GenBank/DDBJ whole genome shotgun (WGS) entry which is preliminary data.</text>
</comment>
<evidence type="ECO:0000313" key="3">
    <source>
        <dbReference type="Proteomes" id="UP000076154"/>
    </source>
</evidence>
<feature type="compositionally biased region" description="Polar residues" evidence="1">
    <location>
        <begin position="226"/>
        <end position="241"/>
    </location>
</feature>
<proteinExistence type="predicted"/>
<dbReference type="EMBL" id="LUEZ02000045">
    <property type="protein sequence ID" value="RDB23973.1"/>
    <property type="molecule type" value="Genomic_DNA"/>
</dbReference>
<dbReference type="Proteomes" id="UP000076154">
    <property type="component" value="Unassembled WGS sequence"/>
</dbReference>
<feature type="region of interest" description="Disordered" evidence="1">
    <location>
        <begin position="219"/>
        <end position="241"/>
    </location>
</feature>